<dbReference type="InterPro" id="IPR028345">
    <property type="entry name" value="Antibiotic_NAT-like"/>
</dbReference>
<dbReference type="EMBL" id="UINC01031746">
    <property type="protein sequence ID" value="SVB18278.1"/>
    <property type="molecule type" value="Genomic_DNA"/>
</dbReference>
<feature type="region of interest" description="Disordered" evidence="4">
    <location>
        <begin position="253"/>
        <end position="276"/>
    </location>
</feature>
<protein>
    <recommendedName>
        <fullName evidence="6">Aminoglycoside N(3)-acetyltransferase</fullName>
    </recommendedName>
</protein>
<keyword evidence="2" id="KW-0808">Transferase</keyword>
<accession>A0A382BWV0</accession>
<keyword evidence="3" id="KW-0012">Acyltransferase</keyword>
<evidence type="ECO:0000256" key="3">
    <source>
        <dbReference type="ARBA" id="ARBA00023315"/>
    </source>
</evidence>
<evidence type="ECO:0008006" key="6">
    <source>
        <dbReference type="Google" id="ProtNLM"/>
    </source>
</evidence>
<evidence type="ECO:0000256" key="1">
    <source>
        <dbReference type="ARBA" id="ARBA00006383"/>
    </source>
</evidence>
<dbReference type="GO" id="GO:0008080">
    <property type="term" value="F:N-acetyltransferase activity"/>
    <property type="evidence" value="ECO:0007669"/>
    <property type="project" value="InterPro"/>
</dbReference>
<dbReference type="AlphaFoldDB" id="A0A382BWV0"/>
<dbReference type="InterPro" id="IPR003679">
    <property type="entry name" value="Amioglycoside_AcTrfase"/>
</dbReference>
<evidence type="ECO:0000256" key="2">
    <source>
        <dbReference type="ARBA" id="ARBA00022679"/>
    </source>
</evidence>
<gene>
    <name evidence="5" type="ORF">METZ01_LOCUS171132</name>
</gene>
<dbReference type="GO" id="GO:0046677">
    <property type="term" value="P:response to antibiotic"/>
    <property type="evidence" value="ECO:0007669"/>
    <property type="project" value="InterPro"/>
</dbReference>
<proteinExistence type="inferred from homology"/>
<dbReference type="SUPFAM" id="SSF110710">
    <property type="entry name" value="TTHA0583/YokD-like"/>
    <property type="match status" value="1"/>
</dbReference>
<name>A0A382BWV0_9ZZZZ</name>
<organism evidence="5">
    <name type="scientific">marine metagenome</name>
    <dbReference type="NCBI Taxonomy" id="408172"/>
    <lineage>
        <taxon>unclassified sequences</taxon>
        <taxon>metagenomes</taxon>
        <taxon>ecological metagenomes</taxon>
    </lineage>
</organism>
<dbReference type="PANTHER" id="PTHR11104">
    <property type="entry name" value="AMINOGLYCOSIDE N3-ACETYLTRANSFERASE"/>
    <property type="match status" value="1"/>
</dbReference>
<comment type="similarity">
    <text evidence="1">Belongs to the antibiotic N-acetyltransferase family.</text>
</comment>
<evidence type="ECO:0000313" key="5">
    <source>
        <dbReference type="EMBL" id="SVB18278.1"/>
    </source>
</evidence>
<evidence type="ECO:0000256" key="4">
    <source>
        <dbReference type="SAM" id="MobiDB-lite"/>
    </source>
</evidence>
<dbReference type="PANTHER" id="PTHR11104:SF0">
    <property type="entry name" value="SPBETA PROPHAGE-DERIVED AMINOGLYCOSIDE N(3')-ACETYLTRANSFERASE-LIKE PROTEIN YOKD"/>
    <property type="match status" value="1"/>
</dbReference>
<dbReference type="Pfam" id="PF02522">
    <property type="entry name" value="Antibiotic_NAT"/>
    <property type="match status" value="1"/>
</dbReference>
<sequence>MLDKFKAVLRDFGIRSGDSLFVHSGYDHISKVFALSPIEVNKALVESVGKDGNLFMPSFPFNHGKHWEYVQSTRSFDVKRSPCRVGILCEIFRRQPDVARSLHPFLSVAGWGADVRGMLDGSELCQRPFGSDSLFGRLVSQGVTLLGLGCNPNTNVFIHILDDCLESEMPIQVYEDQVYEFEILDSGEKVCNAKTLLYPREIAMLQQPSKLASLLPNPEKYQIVDLEGTTFYKVDVKALIEKGKVMGRVELEKSDPHMPWHNQPLSSFRTKEQGAP</sequence>
<reference evidence="5" key="1">
    <citation type="submission" date="2018-05" db="EMBL/GenBank/DDBJ databases">
        <authorList>
            <person name="Lanie J.A."/>
            <person name="Ng W.-L."/>
            <person name="Kazmierczak K.M."/>
            <person name="Andrzejewski T.M."/>
            <person name="Davidsen T.M."/>
            <person name="Wayne K.J."/>
            <person name="Tettelin H."/>
            <person name="Glass J.I."/>
            <person name="Rusch D."/>
            <person name="Podicherti R."/>
            <person name="Tsui H.-C.T."/>
            <person name="Winkler M.E."/>
        </authorList>
    </citation>
    <scope>NUCLEOTIDE SEQUENCE</scope>
</reference>